<sequence length="135" mass="14771">MAIPFRGPTAPQILCSWKAKYFVPTAPHHEHEAAKSVPGMKRETRSRRLNVQQGGGGLQVSRDVTSHCGRELSQFVYMRGAEGGRFGAKGRGVIGFGKAPSLPRCGGRGLARCDRPRPRSSPPVGDWHQTGRWHS</sequence>
<protein>
    <submittedName>
        <fullName evidence="2">Uncharacterized protein</fullName>
    </submittedName>
</protein>
<feature type="region of interest" description="Disordered" evidence="1">
    <location>
        <begin position="106"/>
        <end position="135"/>
    </location>
</feature>
<evidence type="ECO:0000313" key="2">
    <source>
        <dbReference type="EMBL" id="MPC12276.1"/>
    </source>
</evidence>
<gene>
    <name evidence="2" type="ORF">E2C01_004958</name>
</gene>
<dbReference type="AlphaFoldDB" id="A0A5B7CVB2"/>
<keyword evidence="3" id="KW-1185">Reference proteome</keyword>
<reference evidence="2 3" key="1">
    <citation type="submission" date="2019-05" db="EMBL/GenBank/DDBJ databases">
        <title>Another draft genome of Portunus trituberculatus and its Hox gene families provides insights of decapod evolution.</title>
        <authorList>
            <person name="Jeong J.-H."/>
            <person name="Song I."/>
            <person name="Kim S."/>
            <person name="Choi T."/>
            <person name="Kim D."/>
            <person name="Ryu S."/>
            <person name="Kim W."/>
        </authorList>
    </citation>
    <scope>NUCLEOTIDE SEQUENCE [LARGE SCALE GENOMIC DNA]</scope>
    <source>
        <tissue evidence="2">Muscle</tissue>
    </source>
</reference>
<feature type="region of interest" description="Disordered" evidence="1">
    <location>
        <begin position="28"/>
        <end position="62"/>
    </location>
</feature>
<comment type="caution">
    <text evidence="2">The sequence shown here is derived from an EMBL/GenBank/DDBJ whole genome shotgun (WGS) entry which is preliminary data.</text>
</comment>
<evidence type="ECO:0000313" key="3">
    <source>
        <dbReference type="Proteomes" id="UP000324222"/>
    </source>
</evidence>
<dbReference type="EMBL" id="VSRR010000207">
    <property type="protein sequence ID" value="MPC12276.1"/>
    <property type="molecule type" value="Genomic_DNA"/>
</dbReference>
<organism evidence="2 3">
    <name type="scientific">Portunus trituberculatus</name>
    <name type="common">Swimming crab</name>
    <name type="synonym">Neptunus trituberculatus</name>
    <dbReference type="NCBI Taxonomy" id="210409"/>
    <lineage>
        <taxon>Eukaryota</taxon>
        <taxon>Metazoa</taxon>
        <taxon>Ecdysozoa</taxon>
        <taxon>Arthropoda</taxon>
        <taxon>Crustacea</taxon>
        <taxon>Multicrustacea</taxon>
        <taxon>Malacostraca</taxon>
        <taxon>Eumalacostraca</taxon>
        <taxon>Eucarida</taxon>
        <taxon>Decapoda</taxon>
        <taxon>Pleocyemata</taxon>
        <taxon>Brachyura</taxon>
        <taxon>Eubrachyura</taxon>
        <taxon>Portunoidea</taxon>
        <taxon>Portunidae</taxon>
        <taxon>Portuninae</taxon>
        <taxon>Portunus</taxon>
    </lineage>
</organism>
<dbReference type="Proteomes" id="UP000324222">
    <property type="component" value="Unassembled WGS sequence"/>
</dbReference>
<proteinExistence type="predicted"/>
<name>A0A5B7CVB2_PORTR</name>
<accession>A0A5B7CVB2</accession>
<evidence type="ECO:0000256" key="1">
    <source>
        <dbReference type="SAM" id="MobiDB-lite"/>
    </source>
</evidence>